<dbReference type="EMBL" id="JAKELL010000039">
    <property type="protein sequence ID" value="KAH8989120.1"/>
    <property type="molecule type" value="Genomic_DNA"/>
</dbReference>
<organism evidence="1 2">
    <name type="scientific">Lactarius akahatsu</name>
    <dbReference type="NCBI Taxonomy" id="416441"/>
    <lineage>
        <taxon>Eukaryota</taxon>
        <taxon>Fungi</taxon>
        <taxon>Dikarya</taxon>
        <taxon>Basidiomycota</taxon>
        <taxon>Agaricomycotina</taxon>
        <taxon>Agaricomycetes</taxon>
        <taxon>Russulales</taxon>
        <taxon>Russulaceae</taxon>
        <taxon>Lactarius</taxon>
    </lineage>
</organism>
<name>A0AAD4Q704_9AGAM</name>
<keyword evidence="2" id="KW-1185">Reference proteome</keyword>
<evidence type="ECO:0000313" key="1">
    <source>
        <dbReference type="EMBL" id="KAH8989120.1"/>
    </source>
</evidence>
<proteinExistence type="predicted"/>
<dbReference type="AlphaFoldDB" id="A0AAD4Q704"/>
<protein>
    <submittedName>
        <fullName evidence="1">Uncharacterized protein</fullName>
    </submittedName>
</protein>
<dbReference type="Proteomes" id="UP001201163">
    <property type="component" value="Unassembled WGS sequence"/>
</dbReference>
<accession>A0AAD4Q704</accession>
<gene>
    <name evidence="1" type="ORF">EDB92DRAFT_1869836</name>
</gene>
<comment type="caution">
    <text evidence="1">The sequence shown here is derived from an EMBL/GenBank/DDBJ whole genome shotgun (WGS) entry which is preliminary data.</text>
</comment>
<sequence length="79" mass="8511">MTRRCHDVRVLCLSSGTTGVRLALVPLLRILLVFSSVVRCVVRCVSLVSSTPPGTSGLKSVEKSLRTHLKAGEEHNLGL</sequence>
<evidence type="ECO:0000313" key="2">
    <source>
        <dbReference type="Proteomes" id="UP001201163"/>
    </source>
</evidence>
<reference evidence="1" key="1">
    <citation type="submission" date="2022-01" db="EMBL/GenBank/DDBJ databases">
        <title>Comparative genomics reveals a dynamic genome evolution in the ectomycorrhizal milk-cap (Lactarius) mushrooms.</title>
        <authorList>
            <consortium name="DOE Joint Genome Institute"/>
            <person name="Lebreton A."/>
            <person name="Tang N."/>
            <person name="Kuo A."/>
            <person name="LaButti K."/>
            <person name="Drula E."/>
            <person name="Barry K."/>
            <person name="Clum A."/>
            <person name="Lipzen A."/>
            <person name="Mousain D."/>
            <person name="Ng V."/>
            <person name="Wang R."/>
            <person name="Wang X."/>
            <person name="Dai Y."/>
            <person name="Henrissat B."/>
            <person name="Grigoriev I.V."/>
            <person name="Guerin-Laguette A."/>
            <person name="Yu F."/>
            <person name="Martin F.M."/>
        </authorList>
    </citation>
    <scope>NUCLEOTIDE SEQUENCE</scope>
    <source>
        <strain evidence="1">QP</strain>
    </source>
</reference>